<feature type="transmembrane region" description="Helical" evidence="1">
    <location>
        <begin position="221"/>
        <end position="254"/>
    </location>
</feature>
<organism evidence="3 4">
    <name type="scientific">Clostridium lapidicellarium</name>
    <dbReference type="NCBI Taxonomy" id="3240931"/>
    <lineage>
        <taxon>Bacteria</taxon>
        <taxon>Bacillati</taxon>
        <taxon>Bacillota</taxon>
        <taxon>Clostridia</taxon>
        <taxon>Eubacteriales</taxon>
        <taxon>Clostridiaceae</taxon>
        <taxon>Clostridium</taxon>
    </lineage>
</organism>
<reference evidence="3 4" key="1">
    <citation type="submission" date="2024-08" db="EMBL/GenBank/DDBJ databases">
        <title>Clostridium lapicellarii sp. nov., and Clostridium renhuaiense sp. nov., two species isolated from the mud in a fermentation cellar used for producing sauce-flavour Chinese liquors.</title>
        <authorList>
            <person name="Yang F."/>
            <person name="Wang H."/>
            <person name="Chen L.Q."/>
            <person name="Zhou N."/>
            <person name="Lu J.J."/>
            <person name="Pu X.X."/>
            <person name="Wan B."/>
            <person name="Wang L."/>
            <person name="Liu S.J."/>
        </authorList>
    </citation>
    <scope>NUCLEOTIDE SEQUENCE [LARGE SCALE GENOMIC DNA]</scope>
    <source>
        <strain evidence="3 4">MT-113</strain>
    </source>
</reference>
<protein>
    <submittedName>
        <fullName evidence="3">SLC13 family permease</fullName>
    </submittedName>
</protein>
<sequence length="415" mass="43855">MNLALLSLIALIAAIVVGFYKKINIGILSIGVALVMGRIAGISDKAIIKGFDASLFMTLLGVTFLFSIINENKALLIGAKKIVRLIGKRTWLLPILMYAIGYAICAAGPGAIPSLALMPAFAIPLAKEMGFDPLMLCLIADCGVFSGRMNSITPEGVLITGILEKQKISGFMLHLNIGMTVTAIILSIIIYVYYKGYRVIASKNVDKNSTVKFSKQQVVSLFGLLAMVIMVMFFKFNPGLAAFLIGIILLMLGVADERKSIKGIPWGVLLLVTGVGVLMQISISLGGIKLLSHALASIMNKYTAGAIMGVTAGTMSWFVSGLGVVFPTLMPTVGGIAHLVGNGVSINELVSAIGIAATITVGPTTTTGSLIMATIMTEGGSKGEENKIFIRLWAWTLVALALVSILAILGVYRIL</sequence>
<dbReference type="InterPro" id="IPR009827">
    <property type="entry name" value="MatC_N"/>
</dbReference>
<keyword evidence="1" id="KW-0472">Membrane</keyword>
<feature type="transmembrane region" description="Helical" evidence="1">
    <location>
        <begin position="303"/>
        <end position="329"/>
    </location>
</feature>
<feature type="transmembrane region" description="Helical" evidence="1">
    <location>
        <begin position="266"/>
        <end position="291"/>
    </location>
</feature>
<feature type="transmembrane region" description="Helical" evidence="1">
    <location>
        <begin position="349"/>
        <end position="376"/>
    </location>
</feature>
<dbReference type="Proteomes" id="UP001565220">
    <property type="component" value="Unassembled WGS sequence"/>
</dbReference>
<accession>A0ABV4DYJ4</accession>
<name>A0ABV4DYJ4_9CLOT</name>
<keyword evidence="4" id="KW-1185">Reference proteome</keyword>
<evidence type="ECO:0000313" key="4">
    <source>
        <dbReference type="Proteomes" id="UP001565220"/>
    </source>
</evidence>
<evidence type="ECO:0000313" key="3">
    <source>
        <dbReference type="EMBL" id="MEY8763961.1"/>
    </source>
</evidence>
<feature type="transmembrane region" description="Helical" evidence="1">
    <location>
        <begin position="388"/>
        <end position="412"/>
    </location>
</feature>
<proteinExistence type="predicted"/>
<keyword evidence="1" id="KW-1133">Transmembrane helix</keyword>
<dbReference type="RefSeq" id="WP_369869043.1">
    <property type="nucleotide sequence ID" value="NZ_JBGFFE010000013.1"/>
</dbReference>
<gene>
    <name evidence="3" type="ORF">AB8S09_09980</name>
</gene>
<dbReference type="Pfam" id="PF07158">
    <property type="entry name" value="MatC_N"/>
    <property type="match status" value="1"/>
</dbReference>
<evidence type="ECO:0000259" key="2">
    <source>
        <dbReference type="Pfam" id="PF07158"/>
    </source>
</evidence>
<evidence type="ECO:0000256" key="1">
    <source>
        <dbReference type="SAM" id="Phobius"/>
    </source>
</evidence>
<dbReference type="EMBL" id="JBGFFE010000013">
    <property type="protein sequence ID" value="MEY8763961.1"/>
    <property type="molecule type" value="Genomic_DNA"/>
</dbReference>
<keyword evidence="1" id="KW-0812">Transmembrane</keyword>
<feature type="transmembrane region" description="Helical" evidence="1">
    <location>
        <begin position="53"/>
        <end position="70"/>
    </location>
</feature>
<comment type="caution">
    <text evidence="3">The sequence shown here is derived from an EMBL/GenBank/DDBJ whole genome shotgun (WGS) entry which is preliminary data.</text>
</comment>
<feature type="domain" description="Dicarboxylate carrier MatC N-terminal" evidence="2">
    <location>
        <begin position="1"/>
        <end position="146"/>
    </location>
</feature>
<feature type="transmembrane region" description="Helical" evidence="1">
    <location>
        <begin position="171"/>
        <end position="194"/>
    </location>
</feature>
<feature type="transmembrane region" description="Helical" evidence="1">
    <location>
        <begin position="91"/>
        <end position="112"/>
    </location>
</feature>